<evidence type="ECO:0000259" key="4">
    <source>
        <dbReference type="PROSITE" id="PS50206"/>
    </source>
</evidence>
<feature type="active site" description="Cysteine persulfide intermediate" evidence="3">
    <location>
        <position position="66"/>
    </location>
</feature>
<feature type="domain" description="Rhodanese" evidence="4">
    <location>
        <begin position="18"/>
        <end position="106"/>
    </location>
</feature>
<evidence type="ECO:0000313" key="6">
    <source>
        <dbReference type="Proteomes" id="UP000244920"/>
    </source>
</evidence>
<keyword evidence="6" id="KW-1185">Reference proteome</keyword>
<dbReference type="NCBIfam" id="NF001195">
    <property type="entry name" value="PRK00162.1"/>
    <property type="match status" value="1"/>
</dbReference>
<dbReference type="GO" id="GO:0005737">
    <property type="term" value="C:cytoplasm"/>
    <property type="evidence" value="ECO:0007669"/>
    <property type="project" value="UniProtKB-SubCell"/>
</dbReference>
<comment type="similarity">
    <text evidence="3">Belongs to the GlpE family.</text>
</comment>
<evidence type="ECO:0000256" key="2">
    <source>
        <dbReference type="ARBA" id="ARBA00022679"/>
    </source>
</evidence>
<reference evidence="6" key="1">
    <citation type="submission" date="2018-05" db="EMBL/GenBank/DDBJ databases">
        <title>Complete genome sequence of Actinobacillus porcitonsillarum reference strain 9953L55 (CCUG 46996).</title>
        <authorList>
            <person name="Dona V."/>
            <person name="Perreten V."/>
        </authorList>
    </citation>
    <scope>NUCLEOTIDE SEQUENCE [LARGE SCALE GENOMIC DNA]</scope>
    <source>
        <strain evidence="6">9953L55</strain>
    </source>
</reference>
<dbReference type="CDD" id="cd01444">
    <property type="entry name" value="GlpE_ST"/>
    <property type="match status" value="1"/>
</dbReference>
<dbReference type="InterPro" id="IPR036873">
    <property type="entry name" value="Rhodanese-like_dom_sf"/>
</dbReference>
<dbReference type="GO" id="GO:0004792">
    <property type="term" value="F:thiosulfate-cyanide sulfurtransferase activity"/>
    <property type="evidence" value="ECO:0007669"/>
    <property type="project" value="UniProtKB-UniRule"/>
</dbReference>
<protein>
    <recommendedName>
        <fullName evidence="3">Thiosulfate sulfurtransferase GlpE</fullName>
        <ecNumber evidence="3">2.8.1.1</ecNumber>
    </recommendedName>
</protein>
<dbReference type="PROSITE" id="PS50206">
    <property type="entry name" value="RHODANESE_3"/>
    <property type="match status" value="1"/>
</dbReference>
<dbReference type="HAMAP" id="MF_01009">
    <property type="entry name" value="Thiosulf_sulfurtr"/>
    <property type="match status" value="1"/>
</dbReference>
<sequence length="109" mass="12589">MMETFTEILPEQAWHLLEQEGATLVDIRDARRYVYSHPQGAFHLTNESYGRLLDEVDYDEPIIVICYHGVSSRNAAQFLVEQGFEQVYSVKGGFDAWQRSELPIETAYT</sequence>
<accession>A0A2U8FG87</accession>
<evidence type="ECO:0000256" key="3">
    <source>
        <dbReference type="HAMAP-Rule" id="MF_01009"/>
    </source>
</evidence>
<dbReference type="GO" id="GO:0103041">
    <property type="term" value="F:thiosulfate-thioredoxin sulfurtransferase activity"/>
    <property type="evidence" value="ECO:0007669"/>
    <property type="project" value="RHEA"/>
</dbReference>
<dbReference type="KEGG" id="apor:DDU33_00080"/>
<proteinExistence type="inferred from homology"/>
<comment type="catalytic activity">
    <reaction evidence="3">
        <text>thiosulfate + hydrogen cyanide = thiocyanate + sulfite + 2 H(+)</text>
        <dbReference type="Rhea" id="RHEA:16881"/>
        <dbReference type="ChEBI" id="CHEBI:15378"/>
        <dbReference type="ChEBI" id="CHEBI:17359"/>
        <dbReference type="ChEBI" id="CHEBI:18022"/>
        <dbReference type="ChEBI" id="CHEBI:18407"/>
        <dbReference type="ChEBI" id="CHEBI:33542"/>
        <dbReference type="EC" id="2.8.1.1"/>
    </reaction>
</comment>
<dbReference type="Gene3D" id="3.40.250.10">
    <property type="entry name" value="Rhodanese-like domain"/>
    <property type="match status" value="1"/>
</dbReference>
<dbReference type="Proteomes" id="UP000244920">
    <property type="component" value="Chromosome"/>
</dbReference>
<evidence type="ECO:0000256" key="1">
    <source>
        <dbReference type="ARBA" id="ARBA00022490"/>
    </source>
</evidence>
<keyword evidence="1 3" id="KW-0963">Cytoplasm</keyword>
<dbReference type="PANTHER" id="PTHR43031">
    <property type="entry name" value="FAD-DEPENDENT OXIDOREDUCTASE"/>
    <property type="match status" value="1"/>
</dbReference>
<dbReference type="InterPro" id="IPR023695">
    <property type="entry name" value="Thiosulf_sulfurTrfase"/>
</dbReference>
<keyword evidence="2 3" id="KW-0808">Transferase</keyword>
<dbReference type="Pfam" id="PF00581">
    <property type="entry name" value="Rhodanese"/>
    <property type="match status" value="1"/>
</dbReference>
<dbReference type="AlphaFoldDB" id="A0A2U8FG87"/>
<comment type="function">
    <text evidence="3">Transferase that catalyzes the transfer of sulfur from thiosulfate to thiophilic acceptors such as cyanide or dithiols. May function in a CysM-independent thiosulfate assimilation pathway by catalyzing the conversion of thiosulfate to sulfite, which can then be used for L-cysteine biosynthesis.</text>
</comment>
<dbReference type="RefSeq" id="WP_108922328.1">
    <property type="nucleotide sequence ID" value="NZ_CP029206.1"/>
</dbReference>
<organism evidence="5 6">
    <name type="scientific">Actinobacillus porcitonsillarum</name>
    <dbReference type="NCBI Taxonomy" id="189834"/>
    <lineage>
        <taxon>Bacteria</taxon>
        <taxon>Pseudomonadati</taxon>
        <taxon>Pseudomonadota</taxon>
        <taxon>Gammaproteobacteria</taxon>
        <taxon>Pasteurellales</taxon>
        <taxon>Pasteurellaceae</taxon>
        <taxon>Actinobacillus</taxon>
    </lineage>
</organism>
<dbReference type="InterPro" id="IPR001763">
    <property type="entry name" value="Rhodanese-like_dom"/>
</dbReference>
<dbReference type="EMBL" id="CP029206">
    <property type="protein sequence ID" value="AWI49992.1"/>
    <property type="molecule type" value="Genomic_DNA"/>
</dbReference>
<comment type="subcellular location">
    <subcellularLocation>
        <location evidence="3">Cytoplasm</location>
    </subcellularLocation>
</comment>
<dbReference type="SUPFAM" id="SSF52821">
    <property type="entry name" value="Rhodanese/Cell cycle control phosphatase"/>
    <property type="match status" value="1"/>
</dbReference>
<comment type="catalytic activity">
    <reaction evidence="3">
        <text>thiosulfate + [thioredoxin]-dithiol = [thioredoxin]-disulfide + hydrogen sulfide + sulfite + 2 H(+)</text>
        <dbReference type="Rhea" id="RHEA:83859"/>
        <dbReference type="Rhea" id="RHEA-COMP:10698"/>
        <dbReference type="Rhea" id="RHEA-COMP:10700"/>
        <dbReference type="ChEBI" id="CHEBI:15378"/>
        <dbReference type="ChEBI" id="CHEBI:17359"/>
        <dbReference type="ChEBI" id="CHEBI:29919"/>
        <dbReference type="ChEBI" id="CHEBI:29950"/>
        <dbReference type="ChEBI" id="CHEBI:33542"/>
        <dbReference type="ChEBI" id="CHEBI:50058"/>
    </reaction>
</comment>
<evidence type="ECO:0000313" key="5">
    <source>
        <dbReference type="EMBL" id="AWI49992.1"/>
    </source>
</evidence>
<dbReference type="PANTHER" id="PTHR43031:SF6">
    <property type="entry name" value="THIOSULFATE SULFURTRANSFERASE GLPE"/>
    <property type="match status" value="1"/>
</dbReference>
<gene>
    <name evidence="3" type="primary">glpE</name>
    <name evidence="5" type="ORF">DDU33_00080</name>
</gene>
<dbReference type="InterPro" id="IPR050229">
    <property type="entry name" value="GlpE_sulfurtransferase"/>
</dbReference>
<dbReference type="EC" id="2.8.1.1" evidence="3"/>
<dbReference type="SMART" id="SM00450">
    <property type="entry name" value="RHOD"/>
    <property type="match status" value="1"/>
</dbReference>
<name>A0A2U8FG87_9PAST</name>